<organism evidence="2 3">
    <name type="scientific">Ilex paraguariensis</name>
    <name type="common">yerba mate</name>
    <dbReference type="NCBI Taxonomy" id="185542"/>
    <lineage>
        <taxon>Eukaryota</taxon>
        <taxon>Viridiplantae</taxon>
        <taxon>Streptophyta</taxon>
        <taxon>Embryophyta</taxon>
        <taxon>Tracheophyta</taxon>
        <taxon>Spermatophyta</taxon>
        <taxon>Magnoliopsida</taxon>
        <taxon>eudicotyledons</taxon>
        <taxon>Gunneridae</taxon>
        <taxon>Pentapetalae</taxon>
        <taxon>asterids</taxon>
        <taxon>campanulids</taxon>
        <taxon>Aquifoliales</taxon>
        <taxon>Aquifoliaceae</taxon>
        <taxon>Ilex</taxon>
    </lineage>
</organism>
<evidence type="ECO:0000313" key="2">
    <source>
        <dbReference type="EMBL" id="CAK9179525.1"/>
    </source>
</evidence>
<accession>A0ABC8UDD1</accession>
<evidence type="ECO:0000313" key="3">
    <source>
        <dbReference type="Proteomes" id="UP001642360"/>
    </source>
</evidence>
<feature type="compositionally biased region" description="Low complexity" evidence="1">
    <location>
        <begin position="1"/>
        <end position="11"/>
    </location>
</feature>
<gene>
    <name evidence="2" type="ORF">ILEXP_LOCUS49462</name>
</gene>
<evidence type="ECO:0000256" key="1">
    <source>
        <dbReference type="SAM" id="MobiDB-lite"/>
    </source>
</evidence>
<protein>
    <submittedName>
        <fullName evidence="2">Uncharacterized protein</fullName>
    </submittedName>
</protein>
<dbReference type="EMBL" id="CAUOFW020007525">
    <property type="protein sequence ID" value="CAK9179525.1"/>
    <property type="molecule type" value="Genomic_DNA"/>
</dbReference>
<name>A0ABC8UDD1_9AQUA</name>
<sequence length="124" mass="13768">MNRSMSSMRRPSMSKEVGSARLKKKSSGMEEMVVEGLMSAASLISTEIKEATTIFARGIGVDTAVHDITKKIYEDLLMLPDFSMSERLNASSVLVHDSDYTDLFFSLPEVEKAELVRGILRGDF</sequence>
<keyword evidence="3" id="KW-1185">Reference proteome</keyword>
<dbReference type="Proteomes" id="UP001642360">
    <property type="component" value="Unassembled WGS sequence"/>
</dbReference>
<feature type="region of interest" description="Disordered" evidence="1">
    <location>
        <begin position="1"/>
        <end position="24"/>
    </location>
</feature>
<dbReference type="AlphaFoldDB" id="A0ABC8UDD1"/>
<proteinExistence type="predicted"/>
<reference evidence="2 3" key="1">
    <citation type="submission" date="2024-02" db="EMBL/GenBank/DDBJ databases">
        <authorList>
            <person name="Vignale AGUSTIN F."/>
            <person name="Sosa J E."/>
            <person name="Modenutti C."/>
        </authorList>
    </citation>
    <scope>NUCLEOTIDE SEQUENCE [LARGE SCALE GENOMIC DNA]</scope>
</reference>
<comment type="caution">
    <text evidence="2">The sequence shown here is derived from an EMBL/GenBank/DDBJ whole genome shotgun (WGS) entry which is preliminary data.</text>
</comment>